<comment type="caution">
    <text evidence="3">The sequence shown here is derived from an EMBL/GenBank/DDBJ whole genome shotgun (WGS) entry which is preliminary data.</text>
</comment>
<dbReference type="EMBL" id="MJIC01000015">
    <property type="protein sequence ID" value="OFI33075.1"/>
    <property type="molecule type" value="Genomic_DNA"/>
</dbReference>
<name>A0A1E8FAY8_9ALTE</name>
<dbReference type="Proteomes" id="UP000176037">
    <property type="component" value="Unassembled WGS sequence"/>
</dbReference>
<keyword evidence="2" id="KW-0812">Transmembrane</keyword>
<organism evidence="3 4">
    <name type="scientific">Alteromonas lipolytica</name>
    <dbReference type="NCBI Taxonomy" id="1856405"/>
    <lineage>
        <taxon>Bacteria</taxon>
        <taxon>Pseudomonadati</taxon>
        <taxon>Pseudomonadota</taxon>
        <taxon>Gammaproteobacteria</taxon>
        <taxon>Alteromonadales</taxon>
        <taxon>Alteromonadaceae</taxon>
        <taxon>Alteromonas/Salinimonas group</taxon>
        <taxon>Alteromonas</taxon>
    </lineage>
</organism>
<feature type="transmembrane region" description="Helical" evidence="2">
    <location>
        <begin position="32"/>
        <end position="50"/>
    </location>
</feature>
<accession>A0A1E8FAY8</accession>
<gene>
    <name evidence="3" type="ORF">BFC17_02050</name>
</gene>
<proteinExistence type="predicted"/>
<feature type="compositionally biased region" description="Low complexity" evidence="1">
    <location>
        <begin position="1"/>
        <end position="20"/>
    </location>
</feature>
<dbReference type="AlphaFoldDB" id="A0A1E8FAY8"/>
<evidence type="ECO:0008006" key="5">
    <source>
        <dbReference type="Google" id="ProtNLM"/>
    </source>
</evidence>
<sequence length="146" mass="16346">MNNKTSAVNASAGSQNQSSNKKSKRPKSWRSLGLYLTSLFILVLIVAVLLERLSLLALYAYGSLSLLTFMVYAWDKAAAKRERRRIPEKYLQILALAGGWPGAALAQRIVRHKSSKRPFQILFWLMTALNCGLLGFWIYLTGQGLV</sequence>
<feature type="transmembrane region" description="Helical" evidence="2">
    <location>
        <begin position="121"/>
        <end position="140"/>
    </location>
</feature>
<evidence type="ECO:0000313" key="4">
    <source>
        <dbReference type="Proteomes" id="UP000176037"/>
    </source>
</evidence>
<dbReference type="InterPro" id="IPR010718">
    <property type="entry name" value="DUF1294"/>
</dbReference>
<protein>
    <recommendedName>
        <fullName evidence="5">DNA-binding protein</fullName>
    </recommendedName>
</protein>
<keyword evidence="2" id="KW-1133">Transmembrane helix</keyword>
<keyword evidence="2" id="KW-0472">Membrane</keyword>
<dbReference type="STRING" id="1856405.BFC17_02050"/>
<evidence type="ECO:0000256" key="1">
    <source>
        <dbReference type="SAM" id="MobiDB-lite"/>
    </source>
</evidence>
<dbReference type="RefSeq" id="WP_070177452.1">
    <property type="nucleotide sequence ID" value="NZ_BMJR01000002.1"/>
</dbReference>
<evidence type="ECO:0000313" key="3">
    <source>
        <dbReference type="EMBL" id="OFI33075.1"/>
    </source>
</evidence>
<dbReference type="Pfam" id="PF06961">
    <property type="entry name" value="DUF1294"/>
    <property type="match status" value="1"/>
</dbReference>
<evidence type="ECO:0000256" key="2">
    <source>
        <dbReference type="SAM" id="Phobius"/>
    </source>
</evidence>
<feature type="region of interest" description="Disordered" evidence="1">
    <location>
        <begin position="1"/>
        <end position="25"/>
    </location>
</feature>
<dbReference type="OrthoDB" id="72963at2"/>
<feature type="transmembrane region" description="Helical" evidence="2">
    <location>
        <begin position="56"/>
        <end position="74"/>
    </location>
</feature>
<reference evidence="3 4" key="1">
    <citation type="submission" date="2016-09" db="EMBL/GenBank/DDBJ databases">
        <title>Alteromonas lipolytica, a new species isolated from sea water.</title>
        <authorList>
            <person name="Wu Y.-H."/>
            <person name="Cheng H."/>
            <person name="Xu X.-W."/>
        </authorList>
    </citation>
    <scope>NUCLEOTIDE SEQUENCE [LARGE SCALE GENOMIC DNA]</scope>
    <source>
        <strain evidence="3 4">JW12</strain>
    </source>
</reference>
<keyword evidence="4" id="KW-1185">Reference proteome</keyword>